<dbReference type="PANTHER" id="PTHR39321">
    <property type="entry name" value="NICOTINATE-NUCLEOTIDE ADENYLYLTRANSFERASE-RELATED"/>
    <property type="match status" value="1"/>
</dbReference>
<dbReference type="NCBIfam" id="TIGR00482">
    <property type="entry name" value="nicotinate (nicotinamide) nucleotide adenylyltransferase"/>
    <property type="match status" value="1"/>
</dbReference>
<dbReference type="EMBL" id="CP022110">
    <property type="protein sequence ID" value="ASG19929.1"/>
    <property type="molecule type" value="Genomic_DNA"/>
</dbReference>
<evidence type="ECO:0000256" key="11">
    <source>
        <dbReference type="HAMAP-Rule" id="MF_00244"/>
    </source>
</evidence>
<dbReference type="InterPro" id="IPR004821">
    <property type="entry name" value="Cyt_trans-like"/>
</dbReference>
<dbReference type="NCBIfam" id="NF000843">
    <property type="entry name" value="PRK00071.2-2"/>
    <property type="match status" value="1"/>
</dbReference>
<organism evidence="13 14">
    <name type="scientific">Nitrospirillum viridazoti CBAmc</name>
    <dbReference type="NCBI Taxonomy" id="1441467"/>
    <lineage>
        <taxon>Bacteria</taxon>
        <taxon>Pseudomonadati</taxon>
        <taxon>Pseudomonadota</taxon>
        <taxon>Alphaproteobacteria</taxon>
        <taxon>Rhodospirillales</taxon>
        <taxon>Azospirillaceae</taxon>
        <taxon>Nitrospirillum</taxon>
        <taxon>Nitrospirillum viridazoti</taxon>
    </lineage>
</organism>
<evidence type="ECO:0000256" key="3">
    <source>
        <dbReference type="ARBA" id="ARBA00009014"/>
    </source>
</evidence>
<dbReference type="HAMAP" id="MF_00244">
    <property type="entry name" value="NaMN_adenylyltr"/>
    <property type="match status" value="1"/>
</dbReference>
<dbReference type="Gene3D" id="3.40.50.620">
    <property type="entry name" value="HUPs"/>
    <property type="match status" value="1"/>
</dbReference>
<keyword evidence="7 11" id="KW-0547">Nucleotide-binding</keyword>
<evidence type="ECO:0000256" key="1">
    <source>
        <dbReference type="ARBA" id="ARBA00002324"/>
    </source>
</evidence>
<evidence type="ECO:0000256" key="5">
    <source>
        <dbReference type="ARBA" id="ARBA00022679"/>
    </source>
</evidence>
<comment type="catalytic activity">
    <reaction evidence="10 11">
        <text>nicotinate beta-D-ribonucleotide + ATP + H(+) = deamido-NAD(+) + diphosphate</text>
        <dbReference type="Rhea" id="RHEA:22860"/>
        <dbReference type="ChEBI" id="CHEBI:15378"/>
        <dbReference type="ChEBI" id="CHEBI:30616"/>
        <dbReference type="ChEBI" id="CHEBI:33019"/>
        <dbReference type="ChEBI" id="CHEBI:57502"/>
        <dbReference type="ChEBI" id="CHEBI:58437"/>
        <dbReference type="EC" id="2.7.7.18"/>
    </reaction>
</comment>
<evidence type="ECO:0000256" key="2">
    <source>
        <dbReference type="ARBA" id="ARBA00005019"/>
    </source>
</evidence>
<dbReference type="Pfam" id="PF01467">
    <property type="entry name" value="CTP_transf_like"/>
    <property type="match status" value="1"/>
</dbReference>
<evidence type="ECO:0000313" key="14">
    <source>
        <dbReference type="Proteomes" id="UP000197153"/>
    </source>
</evidence>
<dbReference type="RefSeq" id="WP_040845919.1">
    <property type="nucleotide sequence ID" value="NZ_CP022110.1"/>
</dbReference>
<reference evidence="13 14" key="1">
    <citation type="submission" date="2017-06" db="EMBL/GenBank/DDBJ databases">
        <title>Complete genome sequence of Nitrospirillum amazonense strain CBAmC, an endophytic nitrogen-fixing and plant growth-promoting bacterium, isolated from sugarcane.</title>
        <authorList>
            <person name="Schwab S."/>
            <person name="dos Santos Teixeira K.R."/>
            <person name="Simoes Araujo J.L."/>
            <person name="Soares Vidal M."/>
            <person name="Borges de Freitas H.R."/>
            <person name="Rivello Crivelaro A.L."/>
            <person name="Bueno de Camargo Nunes A."/>
            <person name="dos Santos C.M."/>
            <person name="Palmeira da Silva Rosa D."/>
            <person name="da Silva Padilha D."/>
            <person name="da Silva E."/>
            <person name="Araujo Terra L."/>
            <person name="Soares Mendes V."/>
            <person name="Farinelli L."/>
            <person name="Magalhaes Cruz L."/>
            <person name="Baldani J.I."/>
        </authorList>
    </citation>
    <scope>NUCLEOTIDE SEQUENCE [LARGE SCALE GENOMIC DNA]</scope>
    <source>
        <strain evidence="13 14">CBAmC</strain>
    </source>
</reference>
<evidence type="ECO:0000256" key="10">
    <source>
        <dbReference type="ARBA" id="ARBA00048721"/>
    </source>
</evidence>
<keyword evidence="8 11" id="KW-0067">ATP-binding</keyword>
<evidence type="ECO:0000256" key="6">
    <source>
        <dbReference type="ARBA" id="ARBA00022695"/>
    </source>
</evidence>
<name>A0A248JMR5_9PROT</name>
<dbReference type="InterPro" id="IPR014729">
    <property type="entry name" value="Rossmann-like_a/b/a_fold"/>
</dbReference>
<keyword evidence="5 11" id="KW-0808">Transferase</keyword>
<sequence>MSTSPHGRYWIRPRPLTGASWAGRRIGILGGSFNPAHAGHRHVSQWMLRRLNLDQVWWLVSPQNPLKQARGMATLDARLDAARAAARDPRILVTDLETQLGTRYTVDTLEALRRRYPRTRFVWIMGADNLLQIPRWRGWTRILGRMPVAVFPRRPYSLKALVGKAARRYLRNRVPPRDAGGLPARSAPAWTFLDGPLHPASATEIRRKGWWAGR</sequence>
<evidence type="ECO:0000256" key="9">
    <source>
        <dbReference type="ARBA" id="ARBA00023027"/>
    </source>
</evidence>
<dbReference type="EC" id="2.7.7.18" evidence="11"/>
<accession>A0A248JMR5</accession>
<dbReference type="GO" id="GO:0004515">
    <property type="term" value="F:nicotinate-nucleotide adenylyltransferase activity"/>
    <property type="evidence" value="ECO:0007669"/>
    <property type="project" value="UniProtKB-UniRule"/>
</dbReference>
<keyword evidence="6 11" id="KW-0548">Nucleotidyltransferase</keyword>
<dbReference type="PANTHER" id="PTHR39321:SF3">
    <property type="entry name" value="PHOSPHOPANTETHEINE ADENYLYLTRANSFERASE"/>
    <property type="match status" value="1"/>
</dbReference>
<dbReference type="CDD" id="cd02165">
    <property type="entry name" value="NMNAT"/>
    <property type="match status" value="1"/>
</dbReference>
<keyword evidence="14" id="KW-1185">Reference proteome</keyword>
<comment type="pathway">
    <text evidence="2 11">Cofactor biosynthesis; NAD(+) biosynthesis; deamido-NAD(+) from nicotinate D-ribonucleotide: step 1/1.</text>
</comment>
<dbReference type="InterPro" id="IPR005248">
    <property type="entry name" value="NadD/NMNAT"/>
</dbReference>
<dbReference type="GO" id="GO:0009435">
    <property type="term" value="P:NAD+ biosynthetic process"/>
    <property type="evidence" value="ECO:0007669"/>
    <property type="project" value="UniProtKB-UniRule"/>
</dbReference>
<dbReference type="GO" id="GO:0005524">
    <property type="term" value="F:ATP binding"/>
    <property type="evidence" value="ECO:0007669"/>
    <property type="project" value="UniProtKB-KW"/>
</dbReference>
<dbReference type="AlphaFoldDB" id="A0A248JMR5"/>
<dbReference type="UniPathway" id="UPA00253">
    <property type="reaction ID" value="UER00332"/>
</dbReference>
<evidence type="ECO:0000313" key="13">
    <source>
        <dbReference type="EMBL" id="ASG19929.1"/>
    </source>
</evidence>
<protein>
    <recommendedName>
        <fullName evidence="11">Probable nicotinate-nucleotide adenylyltransferase</fullName>
        <ecNumber evidence="11">2.7.7.18</ecNumber>
    </recommendedName>
    <alternativeName>
        <fullName evidence="11">Deamido-NAD(+) diphosphorylase</fullName>
    </alternativeName>
    <alternativeName>
        <fullName evidence="11">Deamido-NAD(+) pyrophosphorylase</fullName>
    </alternativeName>
    <alternativeName>
        <fullName evidence="11">Nicotinate mononucleotide adenylyltransferase</fullName>
        <shortName evidence="11">NaMN adenylyltransferase</shortName>
    </alternativeName>
</protein>
<gene>
    <name evidence="11" type="primary">nadD</name>
    <name evidence="13" type="ORF">Y958_03105</name>
</gene>
<dbReference type="Proteomes" id="UP000197153">
    <property type="component" value="Chromosome 1"/>
</dbReference>
<dbReference type="SUPFAM" id="SSF52374">
    <property type="entry name" value="Nucleotidylyl transferase"/>
    <property type="match status" value="1"/>
</dbReference>
<comment type="similarity">
    <text evidence="3 11">Belongs to the NadD family.</text>
</comment>
<comment type="function">
    <text evidence="1 11">Catalyzes the reversible adenylation of nicotinate mononucleotide (NaMN) to nicotinic acid adenine dinucleotide (NaAD).</text>
</comment>
<keyword evidence="4 11" id="KW-0662">Pyridine nucleotide biosynthesis</keyword>
<keyword evidence="9 11" id="KW-0520">NAD</keyword>
<dbReference type="KEGG" id="nao:Y958_03105"/>
<evidence type="ECO:0000256" key="7">
    <source>
        <dbReference type="ARBA" id="ARBA00022741"/>
    </source>
</evidence>
<feature type="domain" description="Cytidyltransferase-like" evidence="12">
    <location>
        <begin position="28"/>
        <end position="207"/>
    </location>
</feature>
<evidence type="ECO:0000256" key="8">
    <source>
        <dbReference type="ARBA" id="ARBA00022840"/>
    </source>
</evidence>
<proteinExistence type="inferred from homology"/>
<evidence type="ECO:0000256" key="4">
    <source>
        <dbReference type="ARBA" id="ARBA00022642"/>
    </source>
</evidence>
<evidence type="ECO:0000259" key="12">
    <source>
        <dbReference type="Pfam" id="PF01467"/>
    </source>
</evidence>